<protein>
    <submittedName>
        <fullName evidence="1">Uncharacterized protein</fullName>
    </submittedName>
</protein>
<sequence length="117" mass="13495">MKPHTIAENLILPACKEIVKSMLGESAEKEVSRVPLSNNTISRRIDDISTYCFIHREALMIKSIPDELKNVLNLVIKIVNYIKSRALETRILKKMCEEAGSRYEVLVYILKLDSYQR</sequence>
<accession>A0AAV0WKX4</accession>
<name>A0AAV0WKX4_9HEMI</name>
<dbReference type="EMBL" id="CARXXK010000002">
    <property type="protein sequence ID" value="CAI6356277.1"/>
    <property type="molecule type" value="Genomic_DNA"/>
</dbReference>
<gene>
    <name evidence="1" type="ORF">MEUPH1_LOCUS12027</name>
</gene>
<dbReference type="PANTHER" id="PTHR45913:SF19">
    <property type="entry name" value="LOW QUALITY PROTEIN: ZINC FINGER BED DOMAIN-CONTAINING PROTEIN 5-LIKE"/>
    <property type="match status" value="1"/>
</dbReference>
<dbReference type="AlphaFoldDB" id="A0AAV0WKX4"/>
<evidence type="ECO:0000313" key="2">
    <source>
        <dbReference type="Proteomes" id="UP001160148"/>
    </source>
</evidence>
<dbReference type="Proteomes" id="UP001160148">
    <property type="component" value="Unassembled WGS sequence"/>
</dbReference>
<dbReference type="PANTHER" id="PTHR45913">
    <property type="entry name" value="EPM2A-INTERACTING PROTEIN 1"/>
    <property type="match status" value="1"/>
</dbReference>
<comment type="caution">
    <text evidence="1">The sequence shown here is derived from an EMBL/GenBank/DDBJ whole genome shotgun (WGS) entry which is preliminary data.</text>
</comment>
<reference evidence="1 2" key="1">
    <citation type="submission" date="2023-01" db="EMBL/GenBank/DDBJ databases">
        <authorList>
            <person name="Whitehead M."/>
        </authorList>
    </citation>
    <scope>NUCLEOTIDE SEQUENCE [LARGE SCALE GENOMIC DNA]</scope>
</reference>
<proteinExistence type="predicted"/>
<keyword evidence="2" id="KW-1185">Reference proteome</keyword>
<evidence type="ECO:0000313" key="1">
    <source>
        <dbReference type="EMBL" id="CAI6356277.1"/>
    </source>
</evidence>
<organism evidence="1 2">
    <name type="scientific">Macrosiphum euphorbiae</name>
    <name type="common">potato aphid</name>
    <dbReference type="NCBI Taxonomy" id="13131"/>
    <lineage>
        <taxon>Eukaryota</taxon>
        <taxon>Metazoa</taxon>
        <taxon>Ecdysozoa</taxon>
        <taxon>Arthropoda</taxon>
        <taxon>Hexapoda</taxon>
        <taxon>Insecta</taxon>
        <taxon>Pterygota</taxon>
        <taxon>Neoptera</taxon>
        <taxon>Paraneoptera</taxon>
        <taxon>Hemiptera</taxon>
        <taxon>Sternorrhyncha</taxon>
        <taxon>Aphidomorpha</taxon>
        <taxon>Aphidoidea</taxon>
        <taxon>Aphididae</taxon>
        <taxon>Macrosiphini</taxon>
        <taxon>Macrosiphum</taxon>
    </lineage>
</organism>